<feature type="region of interest" description="Disordered" evidence="2">
    <location>
        <begin position="1"/>
        <end position="44"/>
    </location>
</feature>
<dbReference type="AlphaFoldDB" id="A0A9D9NJ60"/>
<dbReference type="EMBL" id="JADIMC010000013">
    <property type="protein sequence ID" value="MBO8475561.1"/>
    <property type="molecule type" value="Genomic_DNA"/>
</dbReference>
<evidence type="ECO:0000313" key="4">
    <source>
        <dbReference type="Proteomes" id="UP000823598"/>
    </source>
</evidence>
<feature type="coiled-coil region" evidence="1">
    <location>
        <begin position="78"/>
        <end position="136"/>
    </location>
</feature>
<keyword evidence="1" id="KW-0175">Coiled coil</keyword>
<evidence type="ECO:0000256" key="2">
    <source>
        <dbReference type="SAM" id="MobiDB-lite"/>
    </source>
</evidence>
<dbReference type="Pfam" id="PF03993">
    <property type="entry name" value="DUF349"/>
    <property type="match status" value="5"/>
</dbReference>
<dbReference type="InterPro" id="IPR007139">
    <property type="entry name" value="DUF349"/>
</dbReference>
<reference evidence="3" key="1">
    <citation type="submission" date="2020-10" db="EMBL/GenBank/DDBJ databases">
        <authorList>
            <person name="Gilroy R."/>
        </authorList>
    </citation>
    <scope>NUCLEOTIDE SEQUENCE</scope>
    <source>
        <strain evidence="3">6919</strain>
    </source>
</reference>
<protein>
    <submittedName>
        <fullName evidence="3">DUF349 domain-containing protein</fullName>
    </submittedName>
</protein>
<evidence type="ECO:0000313" key="3">
    <source>
        <dbReference type="EMBL" id="MBO8475561.1"/>
    </source>
</evidence>
<evidence type="ECO:0000256" key="1">
    <source>
        <dbReference type="SAM" id="Coils"/>
    </source>
</evidence>
<dbReference type="Proteomes" id="UP000823598">
    <property type="component" value="Unassembled WGS sequence"/>
</dbReference>
<reference evidence="3" key="2">
    <citation type="journal article" date="2021" name="PeerJ">
        <title>Extensive microbial diversity within the chicken gut microbiome revealed by metagenomics and culture.</title>
        <authorList>
            <person name="Gilroy R."/>
            <person name="Ravi A."/>
            <person name="Getino M."/>
            <person name="Pursley I."/>
            <person name="Horton D.L."/>
            <person name="Alikhan N.F."/>
            <person name="Baker D."/>
            <person name="Gharbi K."/>
            <person name="Hall N."/>
            <person name="Watson M."/>
            <person name="Adriaenssens E.M."/>
            <person name="Foster-Nyarko E."/>
            <person name="Jarju S."/>
            <person name="Secka A."/>
            <person name="Antonio M."/>
            <person name="Oren A."/>
            <person name="Chaudhuri R.R."/>
            <person name="La Ragione R."/>
            <person name="Hildebrand F."/>
            <person name="Pallen M.J."/>
        </authorList>
    </citation>
    <scope>NUCLEOTIDE SEQUENCE</scope>
    <source>
        <strain evidence="3">6919</strain>
    </source>
</reference>
<accession>A0A9D9NJ60</accession>
<gene>
    <name evidence="3" type="ORF">IAB88_01050</name>
</gene>
<comment type="caution">
    <text evidence="3">The sequence shown here is derived from an EMBL/GenBank/DDBJ whole genome shotgun (WGS) entry which is preliminary data.</text>
</comment>
<proteinExistence type="predicted"/>
<feature type="coiled-coil region" evidence="1">
    <location>
        <begin position="534"/>
        <end position="610"/>
    </location>
</feature>
<sequence>MESREKSILAEEQNNDVTLNPAEEKTTENAGVSQQEETKTEDAVQYGSMTKEQLVAALSELVEKPVEDVKDDVAAVKHAFYAIRKNELEKELEAFKEKGNEEAAFVPMSDEQEEKLKELLNRYKERRAERLAAQEAEMQANLEKRRSVLDELDQIVKDADSINKHYQRFQQLQQDFKTAALVPPSEEKSLWKHYQTVTEQFYDLWKINKELRDYDFKKNLEAKEQLCEAAEKLSEDKDVVAAFKKLQELHDKWREIGPVVKEIREDLWKRFKDASTVINKRHQEFFEKRKAEEKDNEAAKIAICEEAEMIDLSALNSFNKWNDATKQIIELQAKWKTLGFASRKVNNELFARFRKVCDDFFAQKAVYFKKVKEESAENLAKKIELCERAEALKDSTDWKKATDEFIELQKQWKAVGPVTRRGGDSVWKRFIAACDYFFENRNKNKVNVHQVEHTNLKAKKAVIEKLKSIDENMPKEDVKQYLKDLSTEFQGIGHVPYKDKDKVYEEYKKALDEAYDKFGVDDSKLRFENYAGSLDELSSDKNRLYKEREKLMRQYEQKRNEIKTYENNLGFFNITSKAGGTVLKEMERRIAKAKEELLMLEKKIELVDDKL</sequence>
<organism evidence="3 4">
    <name type="scientific">Candidatus Limisoma faecipullorum</name>
    <dbReference type="NCBI Taxonomy" id="2840854"/>
    <lineage>
        <taxon>Bacteria</taxon>
        <taxon>Pseudomonadati</taxon>
        <taxon>Bacteroidota</taxon>
        <taxon>Bacteroidia</taxon>
        <taxon>Bacteroidales</taxon>
        <taxon>Candidatus Limisoma</taxon>
    </lineage>
</organism>
<name>A0A9D9NJ60_9BACT</name>